<reference evidence="2" key="1">
    <citation type="journal article" date="2021" name="PeerJ">
        <title>Extensive microbial diversity within the chicken gut microbiome revealed by metagenomics and culture.</title>
        <authorList>
            <person name="Gilroy R."/>
            <person name="Ravi A."/>
            <person name="Getino M."/>
            <person name="Pursley I."/>
            <person name="Horton D.L."/>
            <person name="Alikhan N.F."/>
            <person name="Baker D."/>
            <person name="Gharbi K."/>
            <person name="Hall N."/>
            <person name="Watson M."/>
            <person name="Adriaenssens E.M."/>
            <person name="Foster-Nyarko E."/>
            <person name="Jarju S."/>
            <person name="Secka A."/>
            <person name="Antonio M."/>
            <person name="Oren A."/>
            <person name="Chaudhuri R.R."/>
            <person name="La Ragione R."/>
            <person name="Hildebrand F."/>
            <person name="Pallen M.J."/>
        </authorList>
    </citation>
    <scope>NUCLEOTIDE SEQUENCE</scope>
    <source>
        <strain evidence="2">ChiGjej6B6-14162</strain>
    </source>
</reference>
<dbReference type="CDD" id="cd05403">
    <property type="entry name" value="NT_KNTase_like"/>
    <property type="match status" value="1"/>
</dbReference>
<dbReference type="AlphaFoldDB" id="A0A9D1X6L0"/>
<name>A0A9D1X6L0_9BACT</name>
<feature type="domain" description="Polymerase beta nucleotidyltransferase" evidence="1">
    <location>
        <begin position="12"/>
        <end position="101"/>
    </location>
</feature>
<evidence type="ECO:0000313" key="3">
    <source>
        <dbReference type="Proteomes" id="UP000886740"/>
    </source>
</evidence>
<reference evidence="2" key="2">
    <citation type="submission" date="2021-04" db="EMBL/GenBank/DDBJ databases">
        <authorList>
            <person name="Gilroy R."/>
        </authorList>
    </citation>
    <scope>NUCLEOTIDE SEQUENCE</scope>
    <source>
        <strain evidence="2">ChiGjej6B6-14162</strain>
    </source>
</reference>
<dbReference type="Proteomes" id="UP000886740">
    <property type="component" value="Unassembled WGS sequence"/>
</dbReference>
<dbReference type="InterPro" id="IPR043519">
    <property type="entry name" value="NT_sf"/>
</dbReference>
<sequence length="108" mass="12308">MPYGLTDIEVRKLTGIFASNKRIEKVILYGSRAKGNFKPFSDVDITLVGEELSRGDLNQVIREVDDLLLPYQFDISLCHKLKNEALIEHIDRRGIEIYARDLLSSGQD</sequence>
<dbReference type="EMBL" id="DXEL01000002">
    <property type="protein sequence ID" value="HIX73456.1"/>
    <property type="molecule type" value="Genomic_DNA"/>
</dbReference>
<dbReference type="InterPro" id="IPR052548">
    <property type="entry name" value="Type_VII_TA_antitoxin"/>
</dbReference>
<comment type="caution">
    <text evidence="2">The sequence shown here is derived from an EMBL/GenBank/DDBJ whole genome shotgun (WGS) entry which is preliminary data.</text>
</comment>
<evidence type="ECO:0000259" key="1">
    <source>
        <dbReference type="Pfam" id="PF18765"/>
    </source>
</evidence>
<dbReference type="PANTHER" id="PTHR33933:SF1">
    <property type="entry name" value="PROTEIN ADENYLYLTRANSFERASE MNTA-RELATED"/>
    <property type="match status" value="1"/>
</dbReference>
<organism evidence="2 3">
    <name type="scientific">Candidatus Parabacteroides intestinipullorum</name>
    <dbReference type="NCBI Taxonomy" id="2838723"/>
    <lineage>
        <taxon>Bacteria</taxon>
        <taxon>Pseudomonadati</taxon>
        <taxon>Bacteroidota</taxon>
        <taxon>Bacteroidia</taxon>
        <taxon>Bacteroidales</taxon>
        <taxon>Tannerellaceae</taxon>
        <taxon>Parabacteroides</taxon>
    </lineage>
</organism>
<protein>
    <submittedName>
        <fullName evidence="2">Nucleotidyltransferase domain-containing protein</fullName>
    </submittedName>
</protein>
<dbReference type="Gene3D" id="3.30.460.10">
    <property type="entry name" value="Beta Polymerase, domain 2"/>
    <property type="match status" value="1"/>
</dbReference>
<gene>
    <name evidence="2" type="ORF">H9977_00120</name>
</gene>
<accession>A0A9D1X6L0</accession>
<dbReference type="PANTHER" id="PTHR33933">
    <property type="entry name" value="NUCLEOTIDYLTRANSFERASE"/>
    <property type="match status" value="1"/>
</dbReference>
<evidence type="ECO:0000313" key="2">
    <source>
        <dbReference type="EMBL" id="HIX73456.1"/>
    </source>
</evidence>
<dbReference type="SUPFAM" id="SSF81301">
    <property type="entry name" value="Nucleotidyltransferase"/>
    <property type="match status" value="1"/>
</dbReference>
<dbReference type="Pfam" id="PF18765">
    <property type="entry name" value="Polbeta"/>
    <property type="match status" value="1"/>
</dbReference>
<proteinExistence type="predicted"/>
<dbReference type="InterPro" id="IPR041633">
    <property type="entry name" value="Polbeta"/>
</dbReference>